<feature type="domain" description="Sensor histidine kinase NatK-like C-terminal" evidence="3">
    <location>
        <begin position="353"/>
        <end position="456"/>
    </location>
</feature>
<dbReference type="GO" id="GO:0042802">
    <property type="term" value="F:identical protein binding"/>
    <property type="evidence" value="ECO:0007669"/>
    <property type="project" value="TreeGrafter"/>
</dbReference>
<dbReference type="InterPro" id="IPR032834">
    <property type="entry name" value="NatK-like_C"/>
</dbReference>
<feature type="transmembrane region" description="Helical" evidence="2">
    <location>
        <begin position="66"/>
        <end position="83"/>
    </location>
</feature>
<feature type="coiled-coil region" evidence="1">
    <location>
        <begin position="248"/>
        <end position="286"/>
    </location>
</feature>
<evidence type="ECO:0000259" key="3">
    <source>
        <dbReference type="Pfam" id="PF14501"/>
    </source>
</evidence>
<reference evidence="5" key="2">
    <citation type="submission" date="2023-01" db="EMBL/GenBank/DDBJ databases">
        <title>Human gut microbiome strain richness.</title>
        <authorList>
            <person name="Chen-Liaw A."/>
        </authorList>
    </citation>
    <scope>NUCLEOTIDE SEQUENCE</scope>
    <source>
        <strain evidence="5">1001095st1_G4_1001095IJ_161003</strain>
    </source>
</reference>
<evidence type="ECO:0000313" key="6">
    <source>
        <dbReference type="Proteomes" id="UP000027855"/>
    </source>
</evidence>
<dbReference type="Gene3D" id="3.30.565.10">
    <property type="entry name" value="Histidine kinase-like ATPase, C-terminal domain"/>
    <property type="match status" value="1"/>
</dbReference>
<feature type="transmembrane region" description="Helical" evidence="2">
    <location>
        <begin position="18"/>
        <end position="35"/>
    </location>
</feature>
<reference evidence="4 6" key="1">
    <citation type="submission" date="2014-04" db="EMBL/GenBank/DDBJ databases">
        <title>Variable characteristics of bacteriocin-producing Streptococcus salivarius strains isolated from Malaysian subjects.</title>
        <authorList>
            <person name="Philip K."/>
            <person name="Barbour A."/>
        </authorList>
    </citation>
    <scope>NUCLEOTIDE SEQUENCE [LARGE SCALE GENOMIC DNA]</scope>
    <source>
        <strain evidence="4 6">NU10</strain>
    </source>
</reference>
<feature type="transmembrane region" description="Helical" evidence="2">
    <location>
        <begin position="209"/>
        <end position="226"/>
    </location>
</feature>
<keyword evidence="2" id="KW-0472">Membrane</keyword>
<name>A0A074J1C7_STRSL</name>
<proteinExistence type="predicted"/>
<feature type="transmembrane region" description="Helical" evidence="2">
    <location>
        <begin position="104"/>
        <end position="123"/>
    </location>
</feature>
<dbReference type="AlphaFoldDB" id="A0A074J1C7"/>
<keyword evidence="1" id="KW-0175">Coiled coil</keyword>
<evidence type="ECO:0000313" key="5">
    <source>
        <dbReference type="EMBL" id="MDB8614427.1"/>
    </source>
</evidence>
<feature type="transmembrane region" description="Helical" evidence="2">
    <location>
        <begin position="170"/>
        <end position="189"/>
    </location>
</feature>
<comment type="caution">
    <text evidence="4">The sequence shown here is derived from an EMBL/GenBank/DDBJ whole genome shotgun (WGS) entry which is preliminary data.</text>
</comment>
<accession>A0A074J1C7</accession>
<dbReference type="PANTHER" id="PTHR40448">
    <property type="entry name" value="TWO-COMPONENT SENSOR HISTIDINE KINASE"/>
    <property type="match status" value="1"/>
</dbReference>
<dbReference type="EMBL" id="JAQMJT010000010">
    <property type="protein sequence ID" value="MDB8614427.1"/>
    <property type="molecule type" value="Genomic_DNA"/>
</dbReference>
<organism evidence="4 6">
    <name type="scientific">Streptococcus salivarius</name>
    <dbReference type="NCBI Taxonomy" id="1304"/>
    <lineage>
        <taxon>Bacteria</taxon>
        <taxon>Bacillati</taxon>
        <taxon>Bacillota</taxon>
        <taxon>Bacilli</taxon>
        <taxon>Lactobacillales</taxon>
        <taxon>Streptococcaceae</taxon>
        <taxon>Streptococcus</taxon>
    </lineage>
</organism>
<keyword evidence="2" id="KW-1133">Transmembrane helix</keyword>
<feature type="transmembrane region" description="Helical" evidence="2">
    <location>
        <begin position="129"/>
        <end position="150"/>
    </location>
</feature>
<dbReference type="InterPro" id="IPR036890">
    <property type="entry name" value="HATPase_C_sf"/>
</dbReference>
<dbReference type="EMBL" id="JJMT01000019">
    <property type="protein sequence ID" value="KEO44543.1"/>
    <property type="molecule type" value="Genomic_DNA"/>
</dbReference>
<evidence type="ECO:0000256" key="2">
    <source>
        <dbReference type="SAM" id="Phobius"/>
    </source>
</evidence>
<evidence type="ECO:0000313" key="4">
    <source>
        <dbReference type="EMBL" id="KEO44543.1"/>
    </source>
</evidence>
<dbReference type="RefSeq" id="WP_037602561.1">
    <property type="nucleotide sequence ID" value="NZ_JADOZZ010000011.1"/>
</dbReference>
<dbReference type="Pfam" id="PF14501">
    <property type="entry name" value="HATPase_c_5"/>
    <property type="match status" value="1"/>
</dbReference>
<feature type="transmembrane region" description="Helical" evidence="2">
    <location>
        <begin position="42"/>
        <end position="60"/>
    </location>
</feature>
<dbReference type="Proteomes" id="UP000027855">
    <property type="component" value="Unassembled WGS sequence"/>
</dbReference>
<sequence length="457" mass="53117">MFESFLGINFLNLYDTDAFLAIQLILTLTINCAIFKRMTDIRISWTVFLTLALLDVVIQYNITNMIMVFDVFILMILAFLAKGKTWSVTQYAFHTLFPVVTSDLLYRLLGLFFIPLLLNLPVAEVGSNALFYLLSYGLILPLYFVFDRFLGLDLKRWKVYSDDSFQNLQISRRVAIAMAIYLLGIYLSVNLDSWFPGYSSEVELRFRMLWVLLSAVAFIFLVAHLNQLSRQYLEESLAMEEKRHLNSLTKANQKIDLLYNELLQYRQSYQTVVEQFSEEVRDQEEALAEQVYQNVLRESAKEFERFRVIDNPKLENIQSLPLRSLLSARMMEAKRSNIPVTCDIPEEISGFTMNVVDLTLLVSIFFSNAIDESKQVTVSQISFSFHRHDQDGTFHFIMENRTQEERVDLDAIMQEENQKKTSVLNLHSAKDILKKYGDANLITSSGDYLFKQELIFK</sequence>
<protein>
    <submittedName>
        <fullName evidence="5">GHKL domain-containing protein</fullName>
    </submittedName>
    <submittedName>
        <fullName evidence="4">Membrane protein</fullName>
    </submittedName>
</protein>
<dbReference type="PANTHER" id="PTHR40448:SF1">
    <property type="entry name" value="TWO-COMPONENT SENSOR HISTIDINE KINASE"/>
    <property type="match status" value="1"/>
</dbReference>
<gene>
    <name evidence="4" type="ORF">DL07_04480</name>
    <name evidence="5" type="ORF">PNU26_08465</name>
</gene>
<dbReference type="Proteomes" id="UP001210204">
    <property type="component" value="Unassembled WGS sequence"/>
</dbReference>
<evidence type="ECO:0000256" key="1">
    <source>
        <dbReference type="SAM" id="Coils"/>
    </source>
</evidence>
<keyword evidence="2" id="KW-0812">Transmembrane</keyword>